<keyword evidence="1" id="KW-0472">Membrane</keyword>
<feature type="transmembrane region" description="Helical" evidence="1">
    <location>
        <begin position="7"/>
        <end position="29"/>
    </location>
</feature>
<sequence>MIIRQPSICCIVGSLNLFITVFNLTLLYFSRQFVPVTYAGIKTEVCPEPFTLGMTHAKLWLLKCIYGVPFRHLFLNILVPLDL</sequence>
<evidence type="ECO:0000313" key="2">
    <source>
        <dbReference type="EMBL" id="KAK2171293.1"/>
    </source>
</evidence>
<name>A0AAD9NJX5_RIDPI</name>
<organism evidence="2 3">
    <name type="scientific">Ridgeia piscesae</name>
    <name type="common">Tubeworm</name>
    <dbReference type="NCBI Taxonomy" id="27915"/>
    <lineage>
        <taxon>Eukaryota</taxon>
        <taxon>Metazoa</taxon>
        <taxon>Spiralia</taxon>
        <taxon>Lophotrochozoa</taxon>
        <taxon>Annelida</taxon>
        <taxon>Polychaeta</taxon>
        <taxon>Sedentaria</taxon>
        <taxon>Canalipalpata</taxon>
        <taxon>Sabellida</taxon>
        <taxon>Siboglinidae</taxon>
        <taxon>Ridgeia</taxon>
    </lineage>
</organism>
<dbReference type="AlphaFoldDB" id="A0AAD9NJX5"/>
<evidence type="ECO:0000256" key="1">
    <source>
        <dbReference type="SAM" id="Phobius"/>
    </source>
</evidence>
<comment type="caution">
    <text evidence="2">The sequence shown here is derived from an EMBL/GenBank/DDBJ whole genome shotgun (WGS) entry which is preliminary data.</text>
</comment>
<gene>
    <name evidence="2" type="ORF">NP493_1081g02029</name>
</gene>
<proteinExistence type="predicted"/>
<keyword evidence="1" id="KW-0812">Transmembrane</keyword>
<evidence type="ECO:0000313" key="3">
    <source>
        <dbReference type="Proteomes" id="UP001209878"/>
    </source>
</evidence>
<protein>
    <submittedName>
        <fullName evidence="2">Uncharacterized protein</fullName>
    </submittedName>
</protein>
<dbReference type="EMBL" id="JAODUO010001082">
    <property type="protein sequence ID" value="KAK2171293.1"/>
    <property type="molecule type" value="Genomic_DNA"/>
</dbReference>
<reference evidence="2" key="1">
    <citation type="journal article" date="2023" name="Mol. Biol. Evol.">
        <title>Third-Generation Sequencing Reveals the Adaptive Role of the Epigenome in Three Deep-Sea Polychaetes.</title>
        <authorList>
            <person name="Perez M."/>
            <person name="Aroh O."/>
            <person name="Sun Y."/>
            <person name="Lan Y."/>
            <person name="Juniper S.K."/>
            <person name="Young C.R."/>
            <person name="Angers B."/>
            <person name="Qian P.Y."/>
        </authorList>
    </citation>
    <scope>NUCLEOTIDE SEQUENCE</scope>
    <source>
        <strain evidence="2">R07B-5</strain>
    </source>
</reference>
<dbReference type="Proteomes" id="UP001209878">
    <property type="component" value="Unassembled WGS sequence"/>
</dbReference>
<accession>A0AAD9NJX5</accession>
<keyword evidence="1" id="KW-1133">Transmembrane helix</keyword>
<keyword evidence="3" id="KW-1185">Reference proteome</keyword>